<evidence type="ECO:0000256" key="1">
    <source>
        <dbReference type="PROSITE-ProRule" id="PRU00339"/>
    </source>
</evidence>
<feature type="chain" id="PRO_5045268133" evidence="2">
    <location>
        <begin position="27"/>
        <end position="273"/>
    </location>
</feature>
<reference evidence="3" key="1">
    <citation type="submission" date="2020-12" db="EMBL/GenBank/DDBJ databases">
        <title>Taurinivorans muris gen. nov., sp. nov., fundamental and realized metabolic niche of a ubiquitous sulfidogenic bacterium in the murine intestine.</title>
        <authorList>
            <person name="Ye H."/>
            <person name="Hanson B.T."/>
            <person name="Loy A."/>
        </authorList>
    </citation>
    <scope>NUCLEOTIDE SEQUENCE</scope>
    <source>
        <strain evidence="3">LT0009</strain>
    </source>
</reference>
<dbReference type="InterPro" id="IPR011990">
    <property type="entry name" value="TPR-like_helical_dom_sf"/>
</dbReference>
<keyword evidence="4" id="KW-1185">Reference proteome</keyword>
<dbReference type="Gene3D" id="1.25.40.10">
    <property type="entry name" value="Tetratricopeptide repeat domain"/>
    <property type="match status" value="1"/>
</dbReference>
<evidence type="ECO:0000313" key="3">
    <source>
        <dbReference type="EMBL" id="UWX05313.1"/>
    </source>
</evidence>
<name>A0ABY5XZJ7_9BACT</name>
<dbReference type="EMBL" id="CP065938">
    <property type="protein sequence ID" value="UWX05313.1"/>
    <property type="molecule type" value="Genomic_DNA"/>
</dbReference>
<gene>
    <name evidence="3" type="ORF">JBF11_07610</name>
</gene>
<dbReference type="RefSeq" id="WP_334314890.1">
    <property type="nucleotide sequence ID" value="NZ_CP065938.1"/>
</dbReference>
<proteinExistence type="predicted"/>
<evidence type="ECO:0000256" key="2">
    <source>
        <dbReference type="SAM" id="SignalP"/>
    </source>
</evidence>
<accession>A0ABY5XZJ7</accession>
<keyword evidence="1" id="KW-0802">TPR repeat</keyword>
<evidence type="ECO:0000313" key="4">
    <source>
        <dbReference type="Proteomes" id="UP001058120"/>
    </source>
</evidence>
<dbReference type="Pfam" id="PF13424">
    <property type="entry name" value="TPR_12"/>
    <property type="match status" value="1"/>
</dbReference>
<dbReference type="PROSITE" id="PS50005">
    <property type="entry name" value="TPR"/>
    <property type="match status" value="1"/>
</dbReference>
<dbReference type="SUPFAM" id="SSF48452">
    <property type="entry name" value="TPR-like"/>
    <property type="match status" value="1"/>
</dbReference>
<feature type="repeat" description="TPR" evidence="1">
    <location>
        <begin position="183"/>
        <end position="216"/>
    </location>
</feature>
<sequence>MKKCLIFCLIFFVLTLFNIQIHDVQANEYDFKEEIQSDIKTQLLFGDFREAVMELKRITVSNAFSPEEKLAILEKNFLICKNAAKYREAGEVLELAYLIAPAKEEILEQVHDKLTTFYAGIKNWDKCVNSHFYYLQNVKVDEEKKKVVFFEIVQAYQQMRQYEKAKLVLGELLLLCKTDADFAYVYFYQARGSFNKNEYEKAIKLYEKALSFEALPDKETGTALYQTGFCHEILGEKKNALQYYEKALPLYGNGQVVKKRMERLQATGNKSGI</sequence>
<protein>
    <submittedName>
        <fullName evidence="3">Tetratricopeptide repeat protein</fullName>
    </submittedName>
</protein>
<feature type="signal peptide" evidence="2">
    <location>
        <begin position="1"/>
        <end position="26"/>
    </location>
</feature>
<dbReference type="Proteomes" id="UP001058120">
    <property type="component" value="Chromosome"/>
</dbReference>
<dbReference type="InterPro" id="IPR019734">
    <property type="entry name" value="TPR_rpt"/>
</dbReference>
<dbReference type="SMART" id="SM00028">
    <property type="entry name" value="TPR"/>
    <property type="match status" value="2"/>
</dbReference>
<organism evidence="3 4">
    <name type="scientific">Taurinivorans muris</name>
    <dbReference type="NCBI Taxonomy" id="2787751"/>
    <lineage>
        <taxon>Bacteria</taxon>
        <taxon>Pseudomonadati</taxon>
        <taxon>Thermodesulfobacteriota</taxon>
        <taxon>Desulfovibrionia</taxon>
        <taxon>Desulfovibrionales</taxon>
        <taxon>Desulfovibrionaceae</taxon>
        <taxon>Taurinivorans</taxon>
    </lineage>
</organism>
<keyword evidence="2" id="KW-0732">Signal</keyword>